<feature type="transmembrane region" description="Helical" evidence="1">
    <location>
        <begin position="132"/>
        <end position="153"/>
    </location>
</feature>
<dbReference type="AlphaFoldDB" id="B0DYG5"/>
<keyword evidence="1" id="KW-0812">Transmembrane</keyword>
<sequence>MAQSCFTTDGIEALGIGSRTHLYAQSLLIVFISFIVRKRGKPHTTATYLWRLQLYTFGALAIACIFQRSKGKLSMFYEIAAYHTGALLLWSAVVGMMIQKGESPLTLKHNIPVNIPGTGRKRRKIEVTLPTLTPSFILLGCLIYMVLAWVIFFKDSSCKSDNRPLRWKPWPWSPPVTINGTGKGSLWVLLWLYVPMVAFILVPLVLRMAPCFKHFFSSLCTYALLAAYLLLWVKEVYGIEASIMINQLNSRNEFEFDFGQILSLVLVMPYMERVFNEIV</sequence>
<dbReference type="GeneID" id="6084636"/>
<dbReference type="InParanoid" id="B0DYG5"/>
<feature type="transmembrane region" description="Helical" evidence="1">
    <location>
        <begin position="48"/>
        <end position="67"/>
    </location>
</feature>
<dbReference type="Proteomes" id="UP000001194">
    <property type="component" value="Unassembled WGS sequence"/>
</dbReference>
<keyword evidence="3" id="KW-1185">Reference proteome</keyword>
<name>B0DYG5_LACBS</name>
<feature type="transmembrane region" description="Helical" evidence="1">
    <location>
        <begin position="186"/>
        <end position="209"/>
    </location>
</feature>
<protein>
    <submittedName>
        <fullName evidence="2">Predicted protein</fullName>
    </submittedName>
</protein>
<reference evidence="2 3" key="1">
    <citation type="journal article" date="2008" name="Nature">
        <title>The genome of Laccaria bicolor provides insights into mycorrhizal symbiosis.</title>
        <authorList>
            <person name="Martin F."/>
            <person name="Aerts A."/>
            <person name="Ahren D."/>
            <person name="Brun A."/>
            <person name="Danchin E.G.J."/>
            <person name="Duchaussoy F."/>
            <person name="Gibon J."/>
            <person name="Kohler A."/>
            <person name="Lindquist E."/>
            <person name="Pereda V."/>
            <person name="Salamov A."/>
            <person name="Shapiro H.J."/>
            <person name="Wuyts J."/>
            <person name="Blaudez D."/>
            <person name="Buee M."/>
            <person name="Brokstein P."/>
            <person name="Canbaeck B."/>
            <person name="Cohen D."/>
            <person name="Courty P.E."/>
            <person name="Coutinho P.M."/>
            <person name="Delaruelle C."/>
            <person name="Detter J.C."/>
            <person name="Deveau A."/>
            <person name="DiFazio S."/>
            <person name="Duplessis S."/>
            <person name="Fraissinet-Tachet L."/>
            <person name="Lucic E."/>
            <person name="Frey-Klett P."/>
            <person name="Fourrey C."/>
            <person name="Feussner I."/>
            <person name="Gay G."/>
            <person name="Grimwood J."/>
            <person name="Hoegger P.J."/>
            <person name="Jain P."/>
            <person name="Kilaru S."/>
            <person name="Labbe J."/>
            <person name="Lin Y.C."/>
            <person name="Legue V."/>
            <person name="Le Tacon F."/>
            <person name="Marmeisse R."/>
            <person name="Melayah D."/>
            <person name="Montanini B."/>
            <person name="Muratet M."/>
            <person name="Nehls U."/>
            <person name="Niculita-Hirzel H."/>
            <person name="Oudot-Le Secq M.P."/>
            <person name="Peter M."/>
            <person name="Quesneville H."/>
            <person name="Rajashekar B."/>
            <person name="Reich M."/>
            <person name="Rouhier N."/>
            <person name="Schmutz J."/>
            <person name="Yin T."/>
            <person name="Chalot M."/>
            <person name="Henrissat B."/>
            <person name="Kuees U."/>
            <person name="Lucas S."/>
            <person name="Van de Peer Y."/>
            <person name="Podila G.K."/>
            <person name="Polle A."/>
            <person name="Pukkila P.J."/>
            <person name="Richardson P.M."/>
            <person name="Rouze P."/>
            <person name="Sanders I.R."/>
            <person name="Stajich J.E."/>
            <person name="Tunlid A."/>
            <person name="Tuskan G."/>
            <person name="Grigoriev I.V."/>
        </authorList>
    </citation>
    <scope>NUCLEOTIDE SEQUENCE [LARGE SCALE GENOMIC DNA]</scope>
    <source>
        <strain evidence="3">S238N-H82 / ATCC MYA-4686</strain>
    </source>
</reference>
<dbReference type="OrthoDB" id="3351993at2759"/>
<keyword evidence="1" id="KW-0472">Membrane</keyword>
<dbReference type="HOGENOM" id="CLU_829153_0_0_1"/>
<evidence type="ECO:0000313" key="3">
    <source>
        <dbReference type="Proteomes" id="UP000001194"/>
    </source>
</evidence>
<accession>B0DYG5</accession>
<dbReference type="RefSeq" id="XP_001888940.1">
    <property type="nucleotide sequence ID" value="XM_001888905.1"/>
</dbReference>
<dbReference type="KEGG" id="lbc:LACBIDRAFT_334206"/>
<proteinExistence type="predicted"/>
<gene>
    <name evidence="2" type="ORF">LACBIDRAFT_334206</name>
</gene>
<feature type="transmembrane region" description="Helical" evidence="1">
    <location>
        <begin position="79"/>
        <end position="98"/>
    </location>
</feature>
<organism evidence="3">
    <name type="scientific">Laccaria bicolor (strain S238N-H82 / ATCC MYA-4686)</name>
    <name type="common">Bicoloured deceiver</name>
    <name type="synonym">Laccaria laccata var. bicolor</name>
    <dbReference type="NCBI Taxonomy" id="486041"/>
    <lineage>
        <taxon>Eukaryota</taxon>
        <taxon>Fungi</taxon>
        <taxon>Dikarya</taxon>
        <taxon>Basidiomycota</taxon>
        <taxon>Agaricomycotina</taxon>
        <taxon>Agaricomycetes</taxon>
        <taxon>Agaricomycetidae</taxon>
        <taxon>Agaricales</taxon>
        <taxon>Agaricineae</taxon>
        <taxon>Hydnangiaceae</taxon>
        <taxon>Laccaria</taxon>
    </lineage>
</organism>
<dbReference type="EMBL" id="DS547150">
    <property type="protein sequence ID" value="EDR00381.1"/>
    <property type="molecule type" value="Genomic_DNA"/>
</dbReference>
<feature type="transmembrane region" description="Helical" evidence="1">
    <location>
        <begin position="215"/>
        <end position="233"/>
    </location>
</feature>
<keyword evidence="1" id="KW-1133">Transmembrane helix</keyword>
<feature type="transmembrane region" description="Helical" evidence="1">
    <location>
        <begin position="20"/>
        <end position="36"/>
    </location>
</feature>
<evidence type="ECO:0000256" key="1">
    <source>
        <dbReference type="SAM" id="Phobius"/>
    </source>
</evidence>
<evidence type="ECO:0000313" key="2">
    <source>
        <dbReference type="EMBL" id="EDR00381.1"/>
    </source>
</evidence>